<organism evidence="2 3">
    <name type="scientific">Tahibacter aquaticus</name>
    <dbReference type="NCBI Taxonomy" id="520092"/>
    <lineage>
        <taxon>Bacteria</taxon>
        <taxon>Pseudomonadati</taxon>
        <taxon>Pseudomonadota</taxon>
        <taxon>Gammaproteobacteria</taxon>
        <taxon>Lysobacterales</taxon>
        <taxon>Rhodanobacteraceae</taxon>
        <taxon>Tahibacter</taxon>
    </lineage>
</organism>
<dbReference type="InterPro" id="IPR036390">
    <property type="entry name" value="WH_DNA-bd_sf"/>
</dbReference>
<dbReference type="Gene3D" id="1.10.10.10">
    <property type="entry name" value="Winged helix-like DNA-binding domain superfamily/Winged helix DNA-binding domain"/>
    <property type="match status" value="1"/>
</dbReference>
<dbReference type="PRINTS" id="PR00778">
    <property type="entry name" value="HTHARSR"/>
</dbReference>
<sequence length="109" mass="12546">MDAVFKALADPSRRALLDSLHARTGQTLGELCAEHSMSRQAVAKHLLLLEQANLVVVQWRGREKLHYLNPVPIHDIADRWIGKFERTRLRVLAKLKRRLEAEIDDSQED</sequence>
<dbReference type="EMBL" id="SNZH01000014">
    <property type="protein sequence ID" value="TDR40092.1"/>
    <property type="molecule type" value="Genomic_DNA"/>
</dbReference>
<dbReference type="InterPro" id="IPR036388">
    <property type="entry name" value="WH-like_DNA-bd_sf"/>
</dbReference>
<dbReference type="PANTHER" id="PTHR38600">
    <property type="entry name" value="TRANSCRIPTIONAL REGULATORY PROTEIN"/>
    <property type="match status" value="1"/>
</dbReference>
<evidence type="ECO:0000259" key="1">
    <source>
        <dbReference type="PROSITE" id="PS50987"/>
    </source>
</evidence>
<accession>A0A4R6YQT1</accession>
<dbReference type="Pfam" id="PF12840">
    <property type="entry name" value="HTH_20"/>
    <property type="match status" value="1"/>
</dbReference>
<dbReference type="CDD" id="cd00090">
    <property type="entry name" value="HTH_ARSR"/>
    <property type="match status" value="1"/>
</dbReference>
<gene>
    <name evidence="2" type="ORF">DFR29_114144</name>
</gene>
<dbReference type="InterPro" id="IPR001845">
    <property type="entry name" value="HTH_ArsR_DNA-bd_dom"/>
</dbReference>
<dbReference type="SMART" id="SM00418">
    <property type="entry name" value="HTH_ARSR"/>
    <property type="match status" value="1"/>
</dbReference>
<dbReference type="PROSITE" id="PS50987">
    <property type="entry name" value="HTH_ARSR_2"/>
    <property type="match status" value="1"/>
</dbReference>
<comment type="caution">
    <text evidence="2">The sequence shown here is derived from an EMBL/GenBank/DDBJ whole genome shotgun (WGS) entry which is preliminary data.</text>
</comment>
<dbReference type="PANTHER" id="PTHR38600:SF1">
    <property type="entry name" value="TRANSCRIPTIONAL REGULATORY PROTEIN"/>
    <property type="match status" value="1"/>
</dbReference>
<evidence type="ECO:0000313" key="3">
    <source>
        <dbReference type="Proteomes" id="UP000295293"/>
    </source>
</evidence>
<dbReference type="AlphaFoldDB" id="A0A4R6YQT1"/>
<keyword evidence="3" id="KW-1185">Reference proteome</keyword>
<dbReference type="Proteomes" id="UP000295293">
    <property type="component" value="Unassembled WGS sequence"/>
</dbReference>
<dbReference type="SUPFAM" id="SSF46785">
    <property type="entry name" value="Winged helix' DNA-binding domain"/>
    <property type="match status" value="1"/>
</dbReference>
<reference evidence="2 3" key="1">
    <citation type="submission" date="2019-03" db="EMBL/GenBank/DDBJ databases">
        <title>Genomic Encyclopedia of Type Strains, Phase IV (KMG-IV): sequencing the most valuable type-strain genomes for metagenomic binning, comparative biology and taxonomic classification.</title>
        <authorList>
            <person name="Goeker M."/>
        </authorList>
    </citation>
    <scope>NUCLEOTIDE SEQUENCE [LARGE SCALE GENOMIC DNA]</scope>
    <source>
        <strain evidence="2 3">DSM 21667</strain>
    </source>
</reference>
<dbReference type="InterPro" id="IPR011991">
    <property type="entry name" value="ArsR-like_HTH"/>
</dbReference>
<dbReference type="GO" id="GO:0003700">
    <property type="term" value="F:DNA-binding transcription factor activity"/>
    <property type="evidence" value="ECO:0007669"/>
    <property type="project" value="InterPro"/>
</dbReference>
<evidence type="ECO:0000313" key="2">
    <source>
        <dbReference type="EMBL" id="TDR40092.1"/>
    </source>
</evidence>
<name>A0A4R6YQT1_9GAMM</name>
<feature type="domain" description="HTH arsR-type" evidence="1">
    <location>
        <begin position="1"/>
        <end position="88"/>
    </location>
</feature>
<protein>
    <submittedName>
        <fullName evidence="2">ArsR family transcriptional regulator</fullName>
    </submittedName>
</protein>
<proteinExistence type="predicted"/>